<feature type="binding site" evidence="19">
    <location>
        <position position="342"/>
    </location>
    <ligand>
        <name>substrate</name>
    </ligand>
</feature>
<dbReference type="GO" id="GO:0005737">
    <property type="term" value="C:cytoplasm"/>
    <property type="evidence" value="ECO:0007669"/>
    <property type="project" value="UniProtKB-SubCell"/>
</dbReference>
<evidence type="ECO:0000256" key="12">
    <source>
        <dbReference type="ARBA" id="ARBA00023266"/>
    </source>
</evidence>
<evidence type="ECO:0000256" key="8">
    <source>
        <dbReference type="ARBA" id="ARBA00022679"/>
    </source>
</evidence>
<dbReference type="GO" id="GO:0001717">
    <property type="term" value="P:conversion of seryl-tRNAsec to selenocys-tRNAsec"/>
    <property type="evidence" value="ECO:0007669"/>
    <property type="project" value="UniProtKB-UniRule"/>
</dbReference>
<dbReference type="GO" id="GO:0001514">
    <property type="term" value="P:selenocysteine incorporation"/>
    <property type="evidence" value="ECO:0007669"/>
    <property type="project" value="TreeGrafter"/>
</dbReference>
<keyword evidence="11 18" id="KW-0648">Protein biosynthesis</keyword>
<protein>
    <recommendedName>
        <fullName evidence="6 18">O-phosphoseryl-tRNA(Sec) selenium transferase</fullName>
        <ecNumber evidence="5 18">2.9.1.2</ecNumber>
    </recommendedName>
    <alternativeName>
        <fullName evidence="14 18">Selenocysteine synthase</fullName>
    </alternativeName>
    <alternativeName>
        <fullName evidence="15 18">Selenocysteinyl-tRNA(Sec) synthase</fullName>
    </alternativeName>
    <alternativeName>
        <fullName evidence="16 18">Sep-tRNA:Sec-tRNA synthase</fullName>
    </alternativeName>
</protein>
<evidence type="ECO:0000256" key="21">
    <source>
        <dbReference type="SAM" id="MobiDB-lite"/>
    </source>
</evidence>
<feature type="binding site" evidence="19">
    <location>
        <position position="423"/>
    </location>
    <ligand>
        <name>tRNA</name>
        <dbReference type="ChEBI" id="CHEBI:17843"/>
    </ligand>
</feature>
<comment type="subunit">
    <text evidence="13">Homotetramer formed by a catalytic dimer and a non-catalytic dimer serving as a binding platform that orients tRNASec for catalysis. Each tetramer binds the CCA ends of two tRNAs which point to the active sites of the catalytic dimer.</text>
</comment>
<comment type="subcellular location">
    <subcellularLocation>
        <location evidence="18">Cytoplasm</location>
    </subcellularLocation>
</comment>
<dbReference type="InterPro" id="IPR015421">
    <property type="entry name" value="PyrdxlP-dep_Trfase_major"/>
</dbReference>
<feature type="modified residue" description="N6-(pyridoxal phosphate)lysine" evidence="20">
    <location>
        <position position="313"/>
    </location>
</feature>
<proteinExistence type="inferred from homology"/>
<organism evidence="22 23">
    <name type="scientific">Mizuhopecten yessoensis</name>
    <name type="common">Japanese scallop</name>
    <name type="synonym">Patinopecten yessoensis</name>
    <dbReference type="NCBI Taxonomy" id="6573"/>
    <lineage>
        <taxon>Eukaryota</taxon>
        <taxon>Metazoa</taxon>
        <taxon>Spiralia</taxon>
        <taxon>Lophotrochozoa</taxon>
        <taxon>Mollusca</taxon>
        <taxon>Bivalvia</taxon>
        <taxon>Autobranchia</taxon>
        <taxon>Pteriomorphia</taxon>
        <taxon>Pectinida</taxon>
        <taxon>Pectinoidea</taxon>
        <taxon>Pectinidae</taxon>
        <taxon>Mizuhopecten</taxon>
    </lineage>
</organism>
<sequence>MLIIILPLFGRRPGVPKEVSKEENQKLSRMDADCYKLCEKLIPDTYVHQGQQARQVHQNKIKHLLQQKKLPEEGWSDLTIEILLQEFSVMDSNNFPGNCGVGEREARVFSPLVLKRHYNFGHGIGRSGEITAIQPKAAGSSLMMKLTNSLALDLIRLCGIPSVKSCFVVPMATGMSMVLSMLTFRLIRPNAKFVIWPRIDQKSCIKSIITAGLTPVVVENRLEGDELRTDVQAVRDKVAELGADSVLCIFTTTSCFAPRAPDRLEEIGKICKDNDIPHLVNNAYGLQCTKCTHLIQQTARTGRVDVFVQSTDKNFMVPVGGSIIAGFDDKLLERISKTYPGRASMSPTMDLFITLLSMGSKGYKTLVKQRKELHTYLQTSLSQCAAKHRQRLLNITHNHISMAMTLTVDGSSATDIGSKLFTRCVSGTRVVSQTGKISDINGQHFCNFGAHSDVYPCSYLTAAAGIGMTKDDVDTFISRLDKVLSKGKMLPYNSINETVVDKTDDILSPELSGNEKSQGEGTLQSSPTQSDDANLS</sequence>
<keyword evidence="10 18" id="KW-0663">Pyridoxal phosphate</keyword>
<dbReference type="GO" id="GO:0098621">
    <property type="term" value="F:O-phosphoseryl-tRNA(Sec) selenium transferase activity"/>
    <property type="evidence" value="ECO:0007669"/>
    <property type="project" value="UniProtKB-EC"/>
</dbReference>
<evidence type="ECO:0000313" key="22">
    <source>
        <dbReference type="EMBL" id="OWF41471.1"/>
    </source>
</evidence>
<comment type="catalytic activity">
    <reaction evidence="17 18">
        <text>O-phospho-L-seryl-tRNA(Sec) + selenophosphate + H2O = L-selenocysteinyl-tRNA(Sec) + 2 phosphate</text>
        <dbReference type="Rhea" id="RHEA:25041"/>
        <dbReference type="Rhea" id="RHEA-COMP:9743"/>
        <dbReference type="Rhea" id="RHEA-COMP:9947"/>
        <dbReference type="ChEBI" id="CHEBI:15377"/>
        <dbReference type="ChEBI" id="CHEBI:16144"/>
        <dbReference type="ChEBI" id="CHEBI:43474"/>
        <dbReference type="ChEBI" id="CHEBI:78551"/>
        <dbReference type="ChEBI" id="CHEBI:78573"/>
        <dbReference type="EC" id="2.9.1.2"/>
    </reaction>
</comment>
<evidence type="ECO:0000256" key="14">
    <source>
        <dbReference type="ARBA" id="ARBA00030669"/>
    </source>
</evidence>
<dbReference type="Proteomes" id="UP000242188">
    <property type="component" value="Unassembled WGS sequence"/>
</dbReference>
<evidence type="ECO:0000256" key="11">
    <source>
        <dbReference type="ARBA" id="ARBA00022917"/>
    </source>
</evidence>
<evidence type="ECO:0000256" key="4">
    <source>
        <dbReference type="ARBA" id="ARBA00007037"/>
    </source>
</evidence>
<dbReference type="SUPFAM" id="SSF53383">
    <property type="entry name" value="PLP-dependent transferases"/>
    <property type="match status" value="1"/>
</dbReference>
<evidence type="ECO:0000256" key="5">
    <source>
        <dbReference type="ARBA" id="ARBA00012464"/>
    </source>
</evidence>
<comment type="cofactor">
    <cofactor evidence="1 18 20">
        <name>pyridoxal 5'-phosphate</name>
        <dbReference type="ChEBI" id="CHEBI:597326"/>
    </cofactor>
</comment>
<dbReference type="InterPro" id="IPR008829">
    <property type="entry name" value="SepSecS/SepCysS"/>
</dbReference>
<evidence type="ECO:0000256" key="6">
    <source>
        <dbReference type="ARBA" id="ARBA00021963"/>
    </source>
</evidence>
<evidence type="ECO:0000256" key="9">
    <source>
        <dbReference type="ARBA" id="ARBA00022884"/>
    </source>
</evidence>
<evidence type="ECO:0000256" key="18">
    <source>
        <dbReference type="PIRNR" id="PIRNR017689"/>
    </source>
</evidence>
<dbReference type="STRING" id="6573.A0A210PYB1"/>
<dbReference type="GO" id="GO:0000049">
    <property type="term" value="F:tRNA binding"/>
    <property type="evidence" value="ECO:0007669"/>
    <property type="project" value="UniProtKB-UniRule"/>
</dbReference>
<feature type="binding site" evidence="19">
    <location>
        <position position="126"/>
    </location>
    <ligand>
        <name>substrate</name>
    </ligand>
</feature>
<evidence type="ECO:0000256" key="13">
    <source>
        <dbReference type="ARBA" id="ARBA00026053"/>
    </source>
</evidence>
<dbReference type="EMBL" id="NEDP02005386">
    <property type="protein sequence ID" value="OWF41471.1"/>
    <property type="molecule type" value="Genomic_DNA"/>
</dbReference>
<dbReference type="PANTHER" id="PTHR12944:SF2">
    <property type="entry name" value="O-PHOSPHOSERYL-TRNA(SEC) SELENIUM TRANSFERASE"/>
    <property type="match status" value="1"/>
</dbReference>
<evidence type="ECO:0000256" key="15">
    <source>
        <dbReference type="ARBA" id="ARBA00032048"/>
    </source>
</evidence>
<dbReference type="NCBIfam" id="TIGR03531">
    <property type="entry name" value="selenium_SpcS"/>
    <property type="match status" value="1"/>
</dbReference>
<dbReference type="InterPro" id="IPR019872">
    <property type="entry name" value="Sec-tRNA_Se_transferase"/>
</dbReference>
<dbReference type="InterPro" id="IPR015424">
    <property type="entry name" value="PyrdxlP-dep_Trfase"/>
</dbReference>
<evidence type="ECO:0000256" key="3">
    <source>
        <dbReference type="ARBA" id="ARBA00004822"/>
    </source>
</evidence>
<comment type="pathway">
    <text evidence="3 18">Aminoacyl-tRNA biosynthesis; selenocysteinyl-tRNA(Sec) biosynthesis; selenocysteinyl-tRNA(Sec) from L-seryl-tRNA(Sec) (archaeal/eukaryal route): step 2/2.</text>
</comment>
<accession>A0A210PYB1</accession>
<feature type="binding site" evidence="19">
    <location>
        <position position="300"/>
    </location>
    <ligand>
        <name>tRNA</name>
        <dbReference type="ChEBI" id="CHEBI:17843"/>
    </ligand>
</feature>
<keyword evidence="9 18" id="KW-0694">RNA-binding</keyword>
<dbReference type="UniPathway" id="UPA00906">
    <property type="reaction ID" value="UER00898"/>
</dbReference>
<comment type="similarity">
    <text evidence="4 18">Belongs to the SepSecS family.</text>
</comment>
<reference evidence="22 23" key="1">
    <citation type="journal article" date="2017" name="Nat. Ecol. Evol.">
        <title>Scallop genome provides insights into evolution of bilaterian karyotype and development.</title>
        <authorList>
            <person name="Wang S."/>
            <person name="Zhang J."/>
            <person name="Jiao W."/>
            <person name="Li J."/>
            <person name="Xun X."/>
            <person name="Sun Y."/>
            <person name="Guo X."/>
            <person name="Huan P."/>
            <person name="Dong B."/>
            <person name="Zhang L."/>
            <person name="Hu X."/>
            <person name="Sun X."/>
            <person name="Wang J."/>
            <person name="Zhao C."/>
            <person name="Wang Y."/>
            <person name="Wang D."/>
            <person name="Huang X."/>
            <person name="Wang R."/>
            <person name="Lv J."/>
            <person name="Li Y."/>
            <person name="Zhang Z."/>
            <person name="Liu B."/>
            <person name="Lu W."/>
            <person name="Hui Y."/>
            <person name="Liang J."/>
            <person name="Zhou Z."/>
            <person name="Hou R."/>
            <person name="Li X."/>
            <person name="Liu Y."/>
            <person name="Li H."/>
            <person name="Ning X."/>
            <person name="Lin Y."/>
            <person name="Zhao L."/>
            <person name="Xing Q."/>
            <person name="Dou J."/>
            <person name="Li Y."/>
            <person name="Mao J."/>
            <person name="Guo H."/>
            <person name="Dou H."/>
            <person name="Li T."/>
            <person name="Mu C."/>
            <person name="Jiang W."/>
            <person name="Fu Q."/>
            <person name="Fu X."/>
            <person name="Miao Y."/>
            <person name="Liu J."/>
            <person name="Yu Q."/>
            <person name="Li R."/>
            <person name="Liao H."/>
            <person name="Li X."/>
            <person name="Kong Y."/>
            <person name="Jiang Z."/>
            <person name="Chourrout D."/>
            <person name="Li R."/>
            <person name="Bao Z."/>
        </authorList>
    </citation>
    <scope>NUCLEOTIDE SEQUENCE [LARGE SCALE GENOMIC DNA]</scope>
    <source>
        <strain evidence="22 23">PY_sf001</strain>
    </source>
</reference>
<evidence type="ECO:0000256" key="2">
    <source>
        <dbReference type="ARBA" id="ARBA00002552"/>
    </source>
</evidence>
<dbReference type="Pfam" id="PF05889">
    <property type="entry name" value="SepSecS"/>
    <property type="match status" value="1"/>
</dbReference>
<feature type="site" description="May act as a substrate filter by repelling compounds with a negatively charged alpha-carboxylate" evidence="20">
    <location>
        <position position="103"/>
    </location>
</feature>
<name>A0A210PYB1_MIZYE</name>
<keyword evidence="23" id="KW-1185">Reference proteome</keyword>
<evidence type="ECO:0000256" key="1">
    <source>
        <dbReference type="ARBA" id="ARBA00001933"/>
    </source>
</evidence>
<feature type="binding site" evidence="19">
    <location>
        <position position="134"/>
    </location>
    <ligand>
        <name>substrate</name>
    </ligand>
</feature>
<feature type="region of interest" description="Disordered" evidence="21">
    <location>
        <begin position="504"/>
        <end position="536"/>
    </location>
</feature>
<evidence type="ECO:0000256" key="19">
    <source>
        <dbReference type="PIRSR" id="PIRSR017689-1"/>
    </source>
</evidence>
<dbReference type="EC" id="2.9.1.2" evidence="5 18"/>
<evidence type="ECO:0000256" key="17">
    <source>
        <dbReference type="ARBA" id="ARBA00048808"/>
    </source>
</evidence>
<keyword evidence="12 18" id="KW-0711">Selenium</keyword>
<comment type="function">
    <text evidence="2 18">Converts O-phosphoseryl-tRNA(Sec) to selenocysteinyl-tRNA(Sec) required for selenoprotein biosynthesis.</text>
</comment>
<feature type="binding site" evidence="19">
    <location>
        <position position="104"/>
    </location>
    <ligand>
        <name>pyridoxal 5'-phosphate</name>
        <dbReference type="ChEBI" id="CHEBI:597326"/>
    </ligand>
</feature>
<feature type="compositionally biased region" description="Polar residues" evidence="21">
    <location>
        <begin position="514"/>
        <end position="536"/>
    </location>
</feature>
<dbReference type="PIRSF" id="PIRSF017689">
    <property type="entry name" value="SepSecS"/>
    <property type="match status" value="1"/>
</dbReference>
<keyword evidence="8 18" id="KW-0808">Transferase</keyword>
<evidence type="ECO:0000256" key="20">
    <source>
        <dbReference type="PIRSR" id="PIRSR017689-50"/>
    </source>
</evidence>
<keyword evidence="18" id="KW-0963">Cytoplasm</keyword>
<evidence type="ECO:0000256" key="10">
    <source>
        <dbReference type="ARBA" id="ARBA00022898"/>
    </source>
</evidence>
<dbReference type="OrthoDB" id="10263545at2759"/>
<evidence type="ECO:0000256" key="7">
    <source>
        <dbReference type="ARBA" id="ARBA00022555"/>
    </source>
</evidence>
<evidence type="ECO:0000256" key="16">
    <source>
        <dbReference type="ARBA" id="ARBA00032693"/>
    </source>
</evidence>
<dbReference type="AlphaFoldDB" id="A0A210PYB1"/>
<dbReference type="PANTHER" id="PTHR12944">
    <property type="entry name" value="SOLUBLE LIVER ANTIGEN/LIVER PANCREAS ANTIGEN"/>
    <property type="match status" value="1"/>
</dbReference>
<dbReference type="Gene3D" id="3.40.640.10">
    <property type="entry name" value="Type I PLP-dependent aspartate aminotransferase-like (Major domain)"/>
    <property type="match status" value="1"/>
</dbReference>
<keyword evidence="7 18" id="KW-0820">tRNA-binding</keyword>
<gene>
    <name evidence="22" type="ORF">KP79_PYT17362</name>
</gene>
<comment type="caution">
    <text evidence="22">The sequence shown here is derived from an EMBL/GenBank/DDBJ whole genome shotgun (WGS) entry which is preliminary data.</text>
</comment>
<feature type="binding site" evidence="19">
    <location>
        <position position="127"/>
    </location>
    <ligand>
        <name>substrate</name>
    </ligand>
</feature>
<evidence type="ECO:0000313" key="23">
    <source>
        <dbReference type="Proteomes" id="UP000242188"/>
    </source>
</evidence>